<dbReference type="Proteomes" id="UP001221898">
    <property type="component" value="Unassembled WGS sequence"/>
</dbReference>
<evidence type="ECO:0000256" key="1">
    <source>
        <dbReference type="SAM" id="MobiDB-lite"/>
    </source>
</evidence>
<organism evidence="2 3">
    <name type="scientific">Aldrovandia affinis</name>
    <dbReference type="NCBI Taxonomy" id="143900"/>
    <lineage>
        <taxon>Eukaryota</taxon>
        <taxon>Metazoa</taxon>
        <taxon>Chordata</taxon>
        <taxon>Craniata</taxon>
        <taxon>Vertebrata</taxon>
        <taxon>Euteleostomi</taxon>
        <taxon>Actinopterygii</taxon>
        <taxon>Neopterygii</taxon>
        <taxon>Teleostei</taxon>
        <taxon>Notacanthiformes</taxon>
        <taxon>Halosauridae</taxon>
        <taxon>Aldrovandia</taxon>
    </lineage>
</organism>
<name>A0AAD7SKN0_9TELE</name>
<accession>A0AAD7SKN0</accession>
<sequence>MGHGPFAAKRTEDFRDLSSQLQTAEDAPAQCCIRTLPAFISLWGNPVPLGGKCCAQLGERASAAVTMARAPIHSIPEVPCRVRSESNRTPTSMRRKRPTEAGRA</sequence>
<comment type="caution">
    <text evidence="2">The sequence shown here is derived from an EMBL/GenBank/DDBJ whole genome shotgun (WGS) entry which is preliminary data.</text>
</comment>
<keyword evidence="3" id="KW-1185">Reference proteome</keyword>
<gene>
    <name evidence="2" type="ORF">AAFF_G00341070</name>
</gene>
<feature type="region of interest" description="Disordered" evidence="1">
    <location>
        <begin position="81"/>
        <end position="104"/>
    </location>
</feature>
<dbReference type="EMBL" id="JAINUG010000054">
    <property type="protein sequence ID" value="KAJ8404334.1"/>
    <property type="molecule type" value="Genomic_DNA"/>
</dbReference>
<proteinExistence type="predicted"/>
<dbReference type="AlphaFoldDB" id="A0AAD7SKN0"/>
<evidence type="ECO:0000313" key="2">
    <source>
        <dbReference type="EMBL" id="KAJ8404334.1"/>
    </source>
</evidence>
<evidence type="ECO:0000313" key="3">
    <source>
        <dbReference type="Proteomes" id="UP001221898"/>
    </source>
</evidence>
<reference evidence="2" key="1">
    <citation type="journal article" date="2023" name="Science">
        <title>Genome structures resolve the early diversification of teleost fishes.</title>
        <authorList>
            <person name="Parey E."/>
            <person name="Louis A."/>
            <person name="Montfort J."/>
            <person name="Bouchez O."/>
            <person name="Roques C."/>
            <person name="Iampietro C."/>
            <person name="Lluch J."/>
            <person name="Castinel A."/>
            <person name="Donnadieu C."/>
            <person name="Desvignes T."/>
            <person name="Floi Bucao C."/>
            <person name="Jouanno E."/>
            <person name="Wen M."/>
            <person name="Mejri S."/>
            <person name="Dirks R."/>
            <person name="Jansen H."/>
            <person name="Henkel C."/>
            <person name="Chen W.J."/>
            <person name="Zahm M."/>
            <person name="Cabau C."/>
            <person name="Klopp C."/>
            <person name="Thompson A.W."/>
            <person name="Robinson-Rechavi M."/>
            <person name="Braasch I."/>
            <person name="Lecointre G."/>
            <person name="Bobe J."/>
            <person name="Postlethwait J.H."/>
            <person name="Berthelot C."/>
            <person name="Roest Crollius H."/>
            <person name="Guiguen Y."/>
        </authorList>
    </citation>
    <scope>NUCLEOTIDE SEQUENCE</scope>
    <source>
        <strain evidence="2">NC1722</strain>
    </source>
</reference>
<protein>
    <submittedName>
        <fullName evidence="2">Uncharacterized protein</fullName>
    </submittedName>
</protein>